<reference evidence="2 3" key="1">
    <citation type="submission" date="2021-03" db="EMBL/GenBank/DDBJ databases">
        <title>Whole genome sequence of Agrobacterium sp. strain Rnr.</title>
        <authorList>
            <person name="Mafakheri H."/>
            <person name="Taghavi S.M."/>
            <person name="Nemanja K."/>
            <person name="Osdaghi E."/>
        </authorList>
    </citation>
    <scope>NUCLEOTIDE SEQUENCE [LARGE SCALE GENOMIC DNA]</scope>
    <source>
        <strain evidence="2 3">Rnr</strain>
    </source>
</reference>
<protein>
    <submittedName>
        <fullName evidence="2">Uncharacterized protein</fullName>
    </submittedName>
</protein>
<dbReference type="EMBL" id="JAFLNA010000008">
    <property type="protein sequence ID" value="MBO0132377.1"/>
    <property type="molecule type" value="Genomic_DNA"/>
</dbReference>
<keyword evidence="3" id="KW-1185">Reference proteome</keyword>
<evidence type="ECO:0000313" key="2">
    <source>
        <dbReference type="EMBL" id="MBO0132377.1"/>
    </source>
</evidence>
<dbReference type="RefSeq" id="WP_207134784.1">
    <property type="nucleotide sequence ID" value="NZ_JAFLNA010000008.1"/>
</dbReference>
<feature type="region of interest" description="Disordered" evidence="1">
    <location>
        <begin position="125"/>
        <end position="145"/>
    </location>
</feature>
<name>A0ABS3EK53_9HYPH</name>
<accession>A0ABS3EK53</accession>
<comment type="caution">
    <text evidence="2">The sequence shown here is derived from an EMBL/GenBank/DDBJ whole genome shotgun (WGS) entry which is preliminary data.</text>
</comment>
<evidence type="ECO:0000256" key="1">
    <source>
        <dbReference type="SAM" id="MobiDB-lite"/>
    </source>
</evidence>
<proteinExistence type="predicted"/>
<dbReference type="Proteomes" id="UP000664699">
    <property type="component" value="Unassembled WGS sequence"/>
</dbReference>
<sequence length="145" mass="15729">MTEQNTTQPAAPTQAPEWWRGKFILALMDNTSRAEGERAKLGIIYEVQGVYGGRLVTEIRMADGTLTSSALPVNFFEIDRLTSSPDVSKTGTRMFSSYSDAMAFAVAAGADTPLGDLTPEQVASYRESLASDNEGQASDRTRRNA</sequence>
<gene>
    <name evidence="2" type="ORF">JZX89_16710</name>
</gene>
<evidence type="ECO:0000313" key="3">
    <source>
        <dbReference type="Proteomes" id="UP000664699"/>
    </source>
</evidence>
<organism evidence="2 3">
    <name type="scientific">Agrobacterium burrii</name>
    <dbReference type="NCBI Taxonomy" id="2815339"/>
    <lineage>
        <taxon>Bacteria</taxon>
        <taxon>Pseudomonadati</taxon>
        <taxon>Pseudomonadota</taxon>
        <taxon>Alphaproteobacteria</taxon>
        <taxon>Hyphomicrobiales</taxon>
        <taxon>Rhizobiaceae</taxon>
        <taxon>Rhizobium/Agrobacterium group</taxon>
        <taxon>Agrobacterium</taxon>
        <taxon>Agrobacterium tumefaciens complex</taxon>
    </lineage>
</organism>